<keyword evidence="4" id="KW-0175">Coiled coil</keyword>
<dbReference type="PANTHER" id="PTHR19211:SF14">
    <property type="entry name" value="ATP-BINDING CASSETTE SUB-FAMILY F MEMBER 1"/>
    <property type="match status" value="1"/>
</dbReference>
<dbReference type="Proteomes" id="UP000005714">
    <property type="component" value="Unassembled WGS sequence"/>
</dbReference>
<dbReference type="PROSITE" id="PS50893">
    <property type="entry name" value="ABC_TRANSPORTER_2"/>
    <property type="match status" value="1"/>
</dbReference>
<feature type="non-terminal residue" evidence="7">
    <location>
        <position position="304"/>
    </location>
</feature>
<dbReference type="InterPro" id="IPR032781">
    <property type="entry name" value="ABC_tran_Xtn"/>
</dbReference>
<dbReference type="Pfam" id="PF00005">
    <property type="entry name" value="ABC_tran"/>
    <property type="match status" value="1"/>
</dbReference>
<keyword evidence="8" id="KW-1185">Reference proteome</keyword>
<proteinExistence type="predicted"/>
<protein>
    <submittedName>
        <fullName evidence="7">ABC transporter, ATP-binding protein</fullName>
    </submittedName>
</protein>
<evidence type="ECO:0000256" key="5">
    <source>
        <dbReference type="SAM" id="MobiDB-lite"/>
    </source>
</evidence>
<feature type="region of interest" description="Disordered" evidence="5">
    <location>
        <begin position="50"/>
        <end position="71"/>
    </location>
</feature>
<keyword evidence="2" id="KW-0547">Nucleotide-binding</keyword>
<dbReference type="SUPFAM" id="SSF52540">
    <property type="entry name" value="P-loop containing nucleoside triphosphate hydrolases"/>
    <property type="match status" value="1"/>
</dbReference>
<feature type="coiled-coil region" evidence="4">
    <location>
        <begin position="233"/>
        <end position="302"/>
    </location>
</feature>
<evidence type="ECO:0000259" key="6">
    <source>
        <dbReference type="PROSITE" id="PS50893"/>
    </source>
</evidence>
<keyword evidence="3 7" id="KW-0067">ATP-binding</keyword>
<accession>D4YM21</accession>
<organism evidence="7 8">
    <name type="scientific">Brevibacterium mcbrellneri ATCC 49030</name>
    <dbReference type="NCBI Taxonomy" id="585530"/>
    <lineage>
        <taxon>Bacteria</taxon>
        <taxon>Bacillati</taxon>
        <taxon>Actinomycetota</taxon>
        <taxon>Actinomycetes</taxon>
        <taxon>Micrococcales</taxon>
        <taxon>Brevibacteriaceae</taxon>
        <taxon>Brevibacterium</taxon>
    </lineage>
</organism>
<dbReference type="InterPro" id="IPR003439">
    <property type="entry name" value="ABC_transporter-like_ATP-bd"/>
</dbReference>
<keyword evidence="1" id="KW-0677">Repeat</keyword>
<dbReference type="InterPro" id="IPR050611">
    <property type="entry name" value="ABCF"/>
</dbReference>
<reference evidence="7 8" key="1">
    <citation type="submission" date="2010-04" db="EMBL/GenBank/DDBJ databases">
        <authorList>
            <person name="Qin X."/>
            <person name="Bachman B."/>
            <person name="Battles P."/>
            <person name="Bell A."/>
            <person name="Bess C."/>
            <person name="Bickham C."/>
            <person name="Chaboub L."/>
            <person name="Chen D."/>
            <person name="Coyle M."/>
            <person name="Deiros D.R."/>
            <person name="Dinh H."/>
            <person name="Forbes L."/>
            <person name="Fowler G."/>
            <person name="Francisco L."/>
            <person name="Fu Q."/>
            <person name="Gubbala S."/>
            <person name="Hale W."/>
            <person name="Han Y."/>
            <person name="Hemphill L."/>
            <person name="Highlander S.K."/>
            <person name="Hirani K."/>
            <person name="Hogues M."/>
            <person name="Jackson L."/>
            <person name="Jakkamsetti A."/>
            <person name="Javaid M."/>
            <person name="Jiang H."/>
            <person name="Korchina V."/>
            <person name="Kovar C."/>
            <person name="Lara F."/>
            <person name="Lee S."/>
            <person name="Mata R."/>
            <person name="Mathew T."/>
            <person name="Moen C."/>
            <person name="Morales K."/>
            <person name="Munidasa M."/>
            <person name="Nazareth L."/>
            <person name="Ngo R."/>
            <person name="Nguyen L."/>
            <person name="Okwuonu G."/>
            <person name="Ongeri F."/>
            <person name="Patil S."/>
            <person name="Petrosino J."/>
            <person name="Pham C."/>
            <person name="Pham P."/>
            <person name="Pu L.-L."/>
            <person name="Puazo M."/>
            <person name="Raj R."/>
            <person name="Reid J."/>
            <person name="Rouhana J."/>
            <person name="Saada N."/>
            <person name="Shang Y."/>
            <person name="Simmons D."/>
            <person name="Thornton R."/>
            <person name="Warren J."/>
            <person name="Weissenberger G."/>
            <person name="Zhang J."/>
            <person name="Zhang L."/>
            <person name="Zhou C."/>
            <person name="Zhu D."/>
            <person name="Muzny D."/>
            <person name="Worley K."/>
            <person name="Gibbs R."/>
        </authorList>
    </citation>
    <scope>NUCLEOTIDE SEQUENCE [LARGE SCALE GENOMIC DNA]</scope>
    <source>
        <strain evidence="7 8">ATCC 49030</strain>
    </source>
</reference>
<dbReference type="Gene3D" id="3.40.50.300">
    <property type="entry name" value="P-loop containing nucleotide triphosphate hydrolases"/>
    <property type="match status" value="1"/>
</dbReference>
<name>D4YM21_9MICO</name>
<sequence length="304" mass="33735">MVGSRTLMSEVNFRVDKGDRVGLVGRNGAGKTTLTKVLMSEVLPSEGTVSVSGSVGYLPQDPRSGRPTETAKERVLGARDLDVIARRMRKAERAMSDPDPDVAAKAIDKYPRIEAEFIAAGGYAAESEALAIAANLGLDEQLMGQELQTLSGGQRRRVELARILFHQPDTMILDEPTNHLDAESVQWLRDYLAKYSGGLIIISHDLNLIEEVVNKVFYLDATRQVIDIYAMGYKQYLKQREADERRRKRERANAEKKASALVAQAEKMRAKATKAVAAQSMLKRAERMMAGLEEERQSDKVANL</sequence>
<dbReference type="FunFam" id="3.40.50.300:FF:000011">
    <property type="entry name" value="Putative ABC transporter ATP-binding component"/>
    <property type="match status" value="1"/>
</dbReference>
<evidence type="ECO:0000313" key="7">
    <source>
        <dbReference type="EMBL" id="EFG47701.1"/>
    </source>
</evidence>
<dbReference type="CDD" id="cd03221">
    <property type="entry name" value="ABCF_EF-3"/>
    <property type="match status" value="1"/>
</dbReference>
<evidence type="ECO:0000256" key="2">
    <source>
        <dbReference type="ARBA" id="ARBA00022741"/>
    </source>
</evidence>
<dbReference type="InterPro" id="IPR027417">
    <property type="entry name" value="P-loop_NTPase"/>
</dbReference>
<feature type="domain" description="ABC transporter" evidence="6">
    <location>
        <begin position="1"/>
        <end position="258"/>
    </location>
</feature>
<dbReference type="Pfam" id="PF12848">
    <property type="entry name" value="ABC_tran_Xtn"/>
    <property type="match status" value="1"/>
</dbReference>
<evidence type="ECO:0000256" key="1">
    <source>
        <dbReference type="ARBA" id="ARBA00022737"/>
    </source>
</evidence>
<comment type="caution">
    <text evidence="7">The sequence shown here is derived from an EMBL/GenBank/DDBJ whole genome shotgun (WGS) entry which is preliminary data.</text>
</comment>
<dbReference type="InterPro" id="IPR003593">
    <property type="entry name" value="AAA+_ATPase"/>
</dbReference>
<dbReference type="STRING" id="585530.HMPREF0183_0981"/>
<dbReference type="PROSITE" id="PS00211">
    <property type="entry name" value="ABC_TRANSPORTER_1"/>
    <property type="match status" value="1"/>
</dbReference>
<evidence type="ECO:0000256" key="3">
    <source>
        <dbReference type="ARBA" id="ARBA00022840"/>
    </source>
</evidence>
<dbReference type="GO" id="GO:0005524">
    <property type="term" value="F:ATP binding"/>
    <property type="evidence" value="ECO:0007669"/>
    <property type="project" value="UniProtKB-KW"/>
</dbReference>
<dbReference type="AlphaFoldDB" id="D4YM21"/>
<gene>
    <name evidence="7" type="ORF">HMPREF0183_0981</name>
</gene>
<dbReference type="PANTHER" id="PTHR19211">
    <property type="entry name" value="ATP-BINDING TRANSPORT PROTEIN-RELATED"/>
    <property type="match status" value="1"/>
</dbReference>
<dbReference type="InterPro" id="IPR017871">
    <property type="entry name" value="ABC_transporter-like_CS"/>
</dbReference>
<dbReference type="SMART" id="SM00382">
    <property type="entry name" value="AAA"/>
    <property type="match status" value="1"/>
</dbReference>
<dbReference type="eggNOG" id="COG0488">
    <property type="taxonomic scope" value="Bacteria"/>
</dbReference>
<evidence type="ECO:0000256" key="4">
    <source>
        <dbReference type="SAM" id="Coils"/>
    </source>
</evidence>
<dbReference type="GO" id="GO:0016887">
    <property type="term" value="F:ATP hydrolysis activity"/>
    <property type="evidence" value="ECO:0007669"/>
    <property type="project" value="InterPro"/>
</dbReference>
<dbReference type="EMBL" id="ADNU01000027">
    <property type="protein sequence ID" value="EFG47701.1"/>
    <property type="molecule type" value="Genomic_DNA"/>
</dbReference>
<evidence type="ECO:0000313" key="8">
    <source>
        <dbReference type="Proteomes" id="UP000005714"/>
    </source>
</evidence>